<keyword evidence="2" id="KW-0540">Nuclease</keyword>
<dbReference type="PANTHER" id="PTHR13966">
    <property type="entry name" value="ENDONUCLEASE RELATED"/>
    <property type="match status" value="1"/>
</dbReference>
<comment type="caution">
    <text evidence="9">The sequence shown here is derived from an EMBL/GenBank/DDBJ whole genome shotgun (WGS) entry which is preliminary data.</text>
</comment>
<dbReference type="GO" id="GO:0005743">
    <property type="term" value="C:mitochondrial inner membrane"/>
    <property type="evidence" value="ECO:0007669"/>
    <property type="project" value="TreeGrafter"/>
</dbReference>
<dbReference type="InterPro" id="IPR044929">
    <property type="entry name" value="DNA/RNA_non-sp_Endonuclease_sf"/>
</dbReference>
<evidence type="ECO:0000256" key="3">
    <source>
        <dbReference type="ARBA" id="ARBA00022759"/>
    </source>
</evidence>
<name>A0A2J7RLB3_9NEOP</name>
<dbReference type="FunCoup" id="A0A2J7RLB3">
    <property type="interactions" value="1"/>
</dbReference>
<evidence type="ECO:0000256" key="1">
    <source>
        <dbReference type="ARBA" id="ARBA00010052"/>
    </source>
</evidence>
<dbReference type="Gene3D" id="3.40.570.10">
    <property type="entry name" value="Extracellular Endonuclease, subunit A"/>
    <property type="match status" value="2"/>
</dbReference>
<evidence type="ECO:0000256" key="5">
    <source>
        <dbReference type="PIRSR" id="PIRSR640255-2"/>
    </source>
</evidence>
<dbReference type="GO" id="GO:0046872">
    <property type="term" value="F:metal ion binding"/>
    <property type="evidence" value="ECO:0007669"/>
    <property type="project" value="UniProtKB-KW"/>
</dbReference>
<feature type="domain" description="DNA/RNA non-specific endonuclease/pyrophosphatase/phosphodiesterase" evidence="8">
    <location>
        <begin position="205"/>
        <end position="447"/>
    </location>
</feature>
<keyword evidence="5" id="KW-0479">Metal-binding</keyword>
<comment type="similarity">
    <text evidence="1">Belongs to the DNA/RNA non-specific endonuclease family.</text>
</comment>
<reference evidence="9 10" key="1">
    <citation type="submission" date="2017-12" db="EMBL/GenBank/DDBJ databases">
        <title>Hemimetabolous genomes reveal molecular basis of termite eusociality.</title>
        <authorList>
            <person name="Harrison M.C."/>
            <person name="Jongepier E."/>
            <person name="Robertson H.M."/>
            <person name="Arning N."/>
            <person name="Bitard-Feildel T."/>
            <person name="Chao H."/>
            <person name="Childers C.P."/>
            <person name="Dinh H."/>
            <person name="Doddapaneni H."/>
            <person name="Dugan S."/>
            <person name="Gowin J."/>
            <person name="Greiner C."/>
            <person name="Han Y."/>
            <person name="Hu H."/>
            <person name="Hughes D.S.T."/>
            <person name="Huylmans A.-K."/>
            <person name="Kemena C."/>
            <person name="Kremer L.P.M."/>
            <person name="Lee S.L."/>
            <person name="Lopez-Ezquerra A."/>
            <person name="Mallet L."/>
            <person name="Monroy-Kuhn J.M."/>
            <person name="Moser A."/>
            <person name="Murali S.C."/>
            <person name="Muzny D.M."/>
            <person name="Otani S."/>
            <person name="Piulachs M.-D."/>
            <person name="Poelchau M."/>
            <person name="Qu J."/>
            <person name="Schaub F."/>
            <person name="Wada-Katsumata A."/>
            <person name="Worley K.C."/>
            <person name="Xie Q."/>
            <person name="Ylla G."/>
            <person name="Poulsen M."/>
            <person name="Gibbs R.A."/>
            <person name="Schal C."/>
            <person name="Richards S."/>
            <person name="Belles X."/>
            <person name="Korb J."/>
            <person name="Bornberg-Bauer E."/>
        </authorList>
    </citation>
    <scope>NUCLEOTIDE SEQUENCE [LARGE SCALE GENOMIC DNA]</scope>
    <source>
        <tissue evidence="9">Whole body</tissue>
    </source>
</reference>
<dbReference type="SMART" id="SM00892">
    <property type="entry name" value="Endonuclease_NS"/>
    <property type="match status" value="2"/>
</dbReference>
<feature type="region of interest" description="Disordered" evidence="6">
    <location>
        <begin position="1"/>
        <end position="51"/>
    </location>
</feature>
<dbReference type="PANTHER" id="PTHR13966:SF17">
    <property type="entry name" value="ENDONUCLEASE-RELATED"/>
    <property type="match status" value="1"/>
</dbReference>
<evidence type="ECO:0000256" key="2">
    <source>
        <dbReference type="ARBA" id="ARBA00022722"/>
    </source>
</evidence>
<protein>
    <recommendedName>
        <fullName evidence="11">DNA/RNA non-specific endonuclease domain-containing protein</fullName>
    </recommendedName>
</protein>
<dbReference type="SUPFAM" id="SSF54060">
    <property type="entry name" value="His-Me finger endonucleases"/>
    <property type="match status" value="2"/>
</dbReference>
<dbReference type="GO" id="GO:0006309">
    <property type="term" value="P:apoptotic DNA fragmentation"/>
    <property type="evidence" value="ECO:0007669"/>
    <property type="project" value="TreeGrafter"/>
</dbReference>
<sequence length="1001" mass="111674">MFGVPTGNGIKYLPNSNPKHCRLSQPVLPSSSSSSSSSGGGGGGGKKRNLRLGCRRTASRELLETPAATILVSRKEKQLTPETVRCTINISRDLKKNSRLILHPDSSSTDGYRFVLPTAGHSLLTFQHGQEVVFACPNGVYERAKCNTGDNFAFLSSERNVSVSQITCRRPLRATVRNSGRCYNNEYNHVGVGLTVRQDQSTREFIKLFDICFDPQLRSSAYAKFTLMQGVENGQKNVKRSYFKCTQKLDEIYGRGNQHTALVNLTGSGDEADKYINRNTSSDLYLTKGHLIAFKDFVYNSQQEVTLLCLNSVPIWQVVRRGNWRNVESSIRQYASRHGKDLTVYAGTYGILHLPHVNGTSVPVYLGTDTNGRNVLPVPQLFWKIVYDRLMRHGIAFLVINNYREDTYPKEHEVCTDVCNRTESWFNGWDRQQISLGYVYCCTVTETANISFHTLSNSLFTTILLNNSHEITQPKTNTSRTDNSRFPLRVVDIATGYGLDDRGFGVLVAVRSRIFPSHSVQAGSGAHPTSYHVSIGSSFTGDFLLVIKHTFRTAASRCTLPRVTLFIRRKCESMTPLKQSALPSVLLLTALSAYQNFPDVQATEFGCSVPISSISVDTPLILQHRYRNGMAPFHMPSNPGSDSLTFGSGDAVRFACPDANKNLLLIPNSPLTVYEVIAFCIKGSIFSISGTSHDFSSIRCKKPPQPTIKQEKRCAVGNGTQYNIGFNLKRKFLGLIEICYDIAKHSTISTRYILSKSVGNHDVNDYTNISFSSSNFGSGNTGSPEDLYTCKNQIRTLGHILGSITQANKYINCDYRSNKYLDRCHLAPYEDFLFGYQKKAASFYINTAPQWKAINIGNWDILERRIRRYASKQKADLTIVSGTINVTTLPDIFGTERYVYLPEDPRSSSVVPVPALFWKLVHDKARNAGIVFVVVSNPYHHDLLTRGYVACTDVCSSTPSWFGGWNRLDVSSGYVYCCTVNEFGTKSGIKPFPFRAKHVLG</sequence>
<feature type="domain" description="ENPP1-3/EXOG-like endonuclease/phosphodiesterase" evidence="7">
    <location>
        <begin position="784"/>
        <end position="971"/>
    </location>
</feature>
<dbReference type="InterPro" id="IPR001604">
    <property type="entry name" value="Endo_G_ENPP1-like_dom"/>
</dbReference>
<dbReference type="AlphaFoldDB" id="A0A2J7RLB3"/>
<gene>
    <name evidence="9" type="ORF">B7P43_G10459</name>
</gene>
<evidence type="ECO:0000313" key="9">
    <source>
        <dbReference type="EMBL" id="PNF41625.1"/>
    </source>
</evidence>
<dbReference type="OrthoDB" id="5960141at2759"/>
<dbReference type="InterPro" id="IPR040255">
    <property type="entry name" value="Non-specific_endonuclease"/>
</dbReference>
<dbReference type="GO" id="GO:0000014">
    <property type="term" value="F:single-stranded DNA endodeoxyribonuclease activity"/>
    <property type="evidence" value="ECO:0007669"/>
    <property type="project" value="TreeGrafter"/>
</dbReference>
<proteinExistence type="inferred from homology"/>
<dbReference type="STRING" id="105785.A0A2J7RLB3"/>
<feature type="domain" description="DNA/RNA non-specific endonuclease/pyrophosphatase/phosphodiesterase" evidence="8">
    <location>
        <begin position="732"/>
        <end position="983"/>
    </location>
</feature>
<dbReference type="FunFam" id="3.40.570.10:FF:000007">
    <property type="entry name" value="Alkaline nuclease"/>
    <property type="match status" value="1"/>
</dbReference>
<keyword evidence="3" id="KW-0255">Endonuclease</keyword>
<dbReference type="GO" id="GO:0003676">
    <property type="term" value="F:nucleic acid binding"/>
    <property type="evidence" value="ECO:0007669"/>
    <property type="project" value="InterPro"/>
</dbReference>
<keyword evidence="10" id="KW-1185">Reference proteome</keyword>
<evidence type="ECO:0000256" key="4">
    <source>
        <dbReference type="PIRSR" id="PIRSR640255-1"/>
    </source>
</evidence>
<organism evidence="9 10">
    <name type="scientific">Cryptotermes secundus</name>
    <dbReference type="NCBI Taxonomy" id="105785"/>
    <lineage>
        <taxon>Eukaryota</taxon>
        <taxon>Metazoa</taxon>
        <taxon>Ecdysozoa</taxon>
        <taxon>Arthropoda</taxon>
        <taxon>Hexapoda</taxon>
        <taxon>Insecta</taxon>
        <taxon>Pterygota</taxon>
        <taxon>Neoptera</taxon>
        <taxon>Polyneoptera</taxon>
        <taxon>Dictyoptera</taxon>
        <taxon>Blattodea</taxon>
        <taxon>Blattoidea</taxon>
        <taxon>Termitoidae</taxon>
        <taxon>Kalotermitidae</taxon>
        <taxon>Cryptotermitinae</taxon>
        <taxon>Cryptotermes</taxon>
    </lineage>
</organism>
<accession>A0A2J7RLB3</accession>
<dbReference type="InParanoid" id="A0A2J7RLB3"/>
<evidence type="ECO:0000256" key="6">
    <source>
        <dbReference type="SAM" id="MobiDB-lite"/>
    </source>
</evidence>
<dbReference type="InterPro" id="IPR044925">
    <property type="entry name" value="His-Me_finger_sf"/>
</dbReference>
<evidence type="ECO:0000259" key="8">
    <source>
        <dbReference type="SMART" id="SM00892"/>
    </source>
</evidence>
<dbReference type="Proteomes" id="UP000235965">
    <property type="component" value="Unassembled WGS sequence"/>
</dbReference>
<evidence type="ECO:0000313" key="10">
    <source>
        <dbReference type="Proteomes" id="UP000235965"/>
    </source>
</evidence>
<feature type="binding site" evidence="5">
    <location>
        <position position="855"/>
    </location>
    <ligand>
        <name>Mg(2+)</name>
        <dbReference type="ChEBI" id="CHEBI:18420"/>
        <note>catalytic</note>
    </ligand>
</feature>
<dbReference type="GO" id="GO:0004521">
    <property type="term" value="F:RNA endonuclease activity"/>
    <property type="evidence" value="ECO:0007669"/>
    <property type="project" value="TreeGrafter"/>
</dbReference>
<evidence type="ECO:0000259" key="7">
    <source>
        <dbReference type="SMART" id="SM00477"/>
    </source>
</evidence>
<dbReference type="SMART" id="SM00477">
    <property type="entry name" value="NUC"/>
    <property type="match status" value="1"/>
</dbReference>
<dbReference type="Pfam" id="PF01223">
    <property type="entry name" value="Endonuclease_NS"/>
    <property type="match status" value="2"/>
</dbReference>
<evidence type="ECO:0008006" key="11">
    <source>
        <dbReference type="Google" id="ProtNLM"/>
    </source>
</evidence>
<dbReference type="GO" id="GO:0005634">
    <property type="term" value="C:nucleus"/>
    <property type="evidence" value="ECO:0007669"/>
    <property type="project" value="TreeGrafter"/>
</dbReference>
<keyword evidence="3" id="KW-0378">Hydrolase</keyword>
<feature type="active site" description="Proton acceptor" evidence="4">
    <location>
        <position position="825"/>
    </location>
</feature>
<dbReference type="InterPro" id="IPR020821">
    <property type="entry name" value="ENPP1-3/EXOG-like_nuc-like"/>
</dbReference>
<dbReference type="EMBL" id="NEVH01002692">
    <property type="protein sequence ID" value="PNF41625.1"/>
    <property type="molecule type" value="Genomic_DNA"/>
</dbReference>